<name>A0A0E0L407_ORYPU</name>
<evidence type="ECO:0000313" key="2">
    <source>
        <dbReference type="EnsemblPlants" id="OPUNC05G18530.1"/>
    </source>
</evidence>
<reference evidence="2" key="1">
    <citation type="submission" date="2015-04" db="UniProtKB">
        <authorList>
            <consortium name="EnsemblPlants"/>
        </authorList>
    </citation>
    <scope>IDENTIFICATION</scope>
</reference>
<feature type="region of interest" description="Disordered" evidence="1">
    <location>
        <begin position="72"/>
        <end position="96"/>
    </location>
</feature>
<dbReference type="AlphaFoldDB" id="A0A0E0L407"/>
<feature type="region of interest" description="Disordered" evidence="1">
    <location>
        <begin position="284"/>
        <end position="304"/>
    </location>
</feature>
<sequence>MVENLKNWRQICVRLQATVKDGTPFEGIHATLLTFVKTAMDMIRILYQENQVIVPYDVRNLPIKLNEWGRRGGRGSFNKPGTQNQGNKEVGGQAHNLGVPSRYSSFVLRDWTFLESQDIIEDLFGMGTLFDDYMMDRLNWTMAQVADAILAKRMAYHPASSPELREKKIRDVPSASDDEKKWPSNLCAKETLKKCHARSNEPDCTSVPMQIATTHADFSHPPPRNFLRLHQRLLPTTARCLPPPPPYRLLLSLPPIPSSLTPPVPPSTAATSVLRLGAASMSPRSRSIGGVVQSPSRRRRSSPSILCGLCHTNTKNFRRPSTDTLGSRLLPLQGRDQAGRQQLFGICRRSLNGHYVRQLSMAKEILVQIIKTATSG</sequence>
<keyword evidence="3" id="KW-1185">Reference proteome</keyword>
<dbReference type="Proteomes" id="UP000026962">
    <property type="component" value="Chromosome 5"/>
</dbReference>
<dbReference type="HOGENOM" id="CLU_736473_0_0_1"/>
<evidence type="ECO:0000256" key="1">
    <source>
        <dbReference type="SAM" id="MobiDB-lite"/>
    </source>
</evidence>
<protein>
    <submittedName>
        <fullName evidence="2">Uncharacterized protein</fullName>
    </submittedName>
</protein>
<organism evidence="2">
    <name type="scientific">Oryza punctata</name>
    <name type="common">Red rice</name>
    <dbReference type="NCBI Taxonomy" id="4537"/>
    <lineage>
        <taxon>Eukaryota</taxon>
        <taxon>Viridiplantae</taxon>
        <taxon>Streptophyta</taxon>
        <taxon>Embryophyta</taxon>
        <taxon>Tracheophyta</taxon>
        <taxon>Spermatophyta</taxon>
        <taxon>Magnoliopsida</taxon>
        <taxon>Liliopsida</taxon>
        <taxon>Poales</taxon>
        <taxon>Poaceae</taxon>
        <taxon>BOP clade</taxon>
        <taxon>Oryzoideae</taxon>
        <taxon>Oryzeae</taxon>
        <taxon>Oryzinae</taxon>
        <taxon>Oryza</taxon>
    </lineage>
</organism>
<proteinExistence type="predicted"/>
<evidence type="ECO:0000313" key="3">
    <source>
        <dbReference type="Proteomes" id="UP000026962"/>
    </source>
</evidence>
<accession>A0A0E0L407</accession>
<dbReference type="EnsemblPlants" id="OPUNC05G18530.1">
    <property type="protein sequence ID" value="OPUNC05G18530.1"/>
    <property type="gene ID" value="OPUNC05G18530"/>
</dbReference>
<dbReference type="Gramene" id="OPUNC05G18530.1">
    <property type="protein sequence ID" value="OPUNC05G18530.1"/>
    <property type="gene ID" value="OPUNC05G18530"/>
</dbReference>
<reference evidence="2" key="2">
    <citation type="submission" date="2018-05" db="EMBL/GenBank/DDBJ databases">
        <title>OpunRS2 (Oryza punctata Reference Sequence Version 2).</title>
        <authorList>
            <person name="Zhang J."/>
            <person name="Kudrna D."/>
            <person name="Lee S."/>
            <person name="Talag J."/>
            <person name="Welchert J."/>
            <person name="Wing R.A."/>
        </authorList>
    </citation>
    <scope>NUCLEOTIDE SEQUENCE [LARGE SCALE GENOMIC DNA]</scope>
</reference>